<name>A0ABS1TWT1_9BACI</name>
<gene>
    <name evidence="1" type="ORF">JK635_22940</name>
</gene>
<dbReference type="Pfam" id="PF01312">
    <property type="entry name" value="Bac_export_2"/>
    <property type="match status" value="1"/>
</dbReference>
<proteinExistence type="predicted"/>
<dbReference type="Proteomes" id="UP000623967">
    <property type="component" value="Unassembled WGS sequence"/>
</dbReference>
<dbReference type="InterPro" id="IPR029025">
    <property type="entry name" value="T3SS_substrate_exporter_C"/>
</dbReference>
<sequence length="100" mass="11065">MSGPNQPKPMKAVALSYKANEQAAPSVAAKGNGLVAKKIIEKAQEHNIPIQQDTSLVELLSQLEINETIPEELYQAVAEVFAFIYHVDQHRDEHESDQQG</sequence>
<dbReference type="PANTHER" id="PTHR30531">
    <property type="entry name" value="FLAGELLAR BIOSYNTHETIC PROTEIN FLHB"/>
    <property type="match status" value="1"/>
</dbReference>
<protein>
    <submittedName>
        <fullName evidence="1">EscU/YscU/HrcU family type III secretion system export apparatus switch protein</fullName>
    </submittedName>
</protein>
<dbReference type="SUPFAM" id="SSF160544">
    <property type="entry name" value="EscU C-terminal domain-like"/>
    <property type="match status" value="1"/>
</dbReference>
<evidence type="ECO:0000313" key="1">
    <source>
        <dbReference type="EMBL" id="MBL4955018.1"/>
    </source>
</evidence>
<comment type="caution">
    <text evidence="1">The sequence shown here is derived from an EMBL/GenBank/DDBJ whole genome shotgun (WGS) entry which is preliminary data.</text>
</comment>
<dbReference type="InterPro" id="IPR006135">
    <property type="entry name" value="T3SS_substrate_exporter"/>
</dbReference>
<dbReference type="EMBL" id="JAESWB010000371">
    <property type="protein sequence ID" value="MBL4955018.1"/>
    <property type="molecule type" value="Genomic_DNA"/>
</dbReference>
<organism evidence="1 2">
    <name type="scientific">Neobacillus paridis</name>
    <dbReference type="NCBI Taxonomy" id="2803862"/>
    <lineage>
        <taxon>Bacteria</taxon>
        <taxon>Bacillati</taxon>
        <taxon>Bacillota</taxon>
        <taxon>Bacilli</taxon>
        <taxon>Bacillales</taxon>
        <taxon>Bacillaceae</taxon>
        <taxon>Neobacillus</taxon>
    </lineage>
</organism>
<reference evidence="1 2" key="1">
    <citation type="submission" date="2021-01" db="EMBL/GenBank/DDBJ databases">
        <title>Genome public.</title>
        <authorList>
            <person name="Liu C."/>
            <person name="Sun Q."/>
        </authorList>
    </citation>
    <scope>NUCLEOTIDE SEQUENCE [LARGE SCALE GENOMIC DNA]</scope>
    <source>
        <strain evidence="1 2">YIM B02564</strain>
    </source>
</reference>
<dbReference type="RefSeq" id="WP_202656251.1">
    <property type="nucleotide sequence ID" value="NZ_JAESWB010000371.1"/>
</dbReference>
<keyword evidence="2" id="KW-1185">Reference proteome</keyword>
<dbReference type="PANTHER" id="PTHR30531:SF12">
    <property type="entry name" value="FLAGELLAR BIOSYNTHETIC PROTEIN FLHB"/>
    <property type="match status" value="1"/>
</dbReference>
<accession>A0ABS1TWT1</accession>
<evidence type="ECO:0000313" key="2">
    <source>
        <dbReference type="Proteomes" id="UP000623967"/>
    </source>
</evidence>
<dbReference type="Gene3D" id="3.40.1690.10">
    <property type="entry name" value="secretion proteins EscU"/>
    <property type="match status" value="1"/>
</dbReference>